<comment type="similarity">
    <text evidence="1">Belongs to the short-chain dehydrogenases/reductases (SDR) family.</text>
</comment>
<dbReference type="Pfam" id="PF13561">
    <property type="entry name" value="adh_short_C2"/>
    <property type="match status" value="1"/>
</dbReference>
<evidence type="ECO:0000256" key="2">
    <source>
        <dbReference type="ARBA" id="ARBA00023002"/>
    </source>
</evidence>
<reference evidence="3 4" key="1">
    <citation type="submission" date="2015-01" db="EMBL/GenBank/DDBJ databases">
        <title>The Genome Sequence of Capronia semiimmersa CBS27337.</title>
        <authorList>
            <consortium name="The Broad Institute Genomics Platform"/>
            <person name="Cuomo C."/>
            <person name="de Hoog S."/>
            <person name="Gorbushina A."/>
            <person name="Stielow B."/>
            <person name="Teixiera M."/>
            <person name="Abouelleil A."/>
            <person name="Chapman S.B."/>
            <person name="Priest M."/>
            <person name="Young S.K."/>
            <person name="Wortman J."/>
            <person name="Nusbaum C."/>
            <person name="Birren B."/>
        </authorList>
    </citation>
    <scope>NUCLEOTIDE SEQUENCE [LARGE SCALE GENOMIC DNA]</scope>
    <source>
        <strain evidence="3 4">CBS 27337</strain>
    </source>
</reference>
<dbReference type="PANTHER" id="PTHR24321">
    <property type="entry name" value="DEHYDROGENASES, SHORT CHAIN"/>
    <property type="match status" value="1"/>
</dbReference>
<proteinExistence type="inferred from homology"/>
<accession>A0A0D2CS83</accession>
<organism evidence="3 4">
    <name type="scientific">Phialophora macrospora</name>
    <dbReference type="NCBI Taxonomy" id="1851006"/>
    <lineage>
        <taxon>Eukaryota</taxon>
        <taxon>Fungi</taxon>
        <taxon>Dikarya</taxon>
        <taxon>Ascomycota</taxon>
        <taxon>Pezizomycotina</taxon>
        <taxon>Eurotiomycetes</taxon>
        <taxon>Chaetothyriomycetidae</taxon>
        <taxon>Chaetothyriales</taxon>
        <taxon>Herpotrichiellaceae</taxon>
        <taxon>Phialophora</taxon>
    </lineage>
</organism>
<dbReference type="AlphaFoldDB" id="A0A0D2CS83"/>
<evidence type="ECO:0000256" key="1">
    <source>
        <dbReference type="ARBA" id="ARBA00006484"/>
    </source>
</evidence>
<dbReference type="Proteomes" id="UP000054266">
    <property type="component" value="Unassembled WGS sequence"/>
</dbReference>
<protein>
    <recommendedName>
        <fullName evidence="5">NAD-dependent epimerase/dehydratase domain-containing protein</fullName>
    </recommendedName>
</protein>
<dbReference type="InterPro" id="IPR002347">
    <property type="entry name" value="SDR_fam"/>
</dbReference>
<name>A0A0D2CS83_9EURO</name>
<dbReference type="Gene3D" id="3.40.50.720">
    <property type="entry name" value="NAD(P)-binding Rossmann-like Domain"/>
    <property type="match status" value="1"/>
</dbReference>
<evidence type="ECO:0000313" key="3">
    <source>
        <dbReference type="EMBL" id="KIW67991.1"/>
    </source>
</evidence>
<dbReference type="CDD" id="cd05233">
    <property type="entry name" value="SDR_c"/>
    <property type="match status" value="1"/>
</dbReference>
<dbReference type="EMBL" id="KN846958">
    <property type="protein sequence ID" value="KIW67991.1"/>
    <property type="molecule type" value="Genomic_DNA"/>
</dbReference>
<dbReference type="STRING" id="5601.A0A0D2CS83"/>
<dbReference type="PANTHER" id="PTHR24321:SF8">
    <property type="entry name" value="ESTRADIOL 17-BETA-DEHYDROGENASE 8-RELATED"/>
    <property type="match status" value="1"/>
</dbReference>
<sequence>MAALSFDVGLGLEGSHVLITGSSGAIGTVLVRAFLAAGAYVSAFDLANPREPFEHARLQTQQADITDEASLERAMKSARERYGVITTCVLAAGVDLSYCQHDSLVDMSLKEWKRILNVNVDGTFLTCRAWLRDIKSQGTEFQGRNIAAIVFGSEAGTFGVADCAAYAASKSAIQYGLVKSLSRDAVDIHPRCRVNAIAPGPVATKQFSKECEDNPITLWREAQATVALKQTVPLEAVARACLFLASDNFSGNITGQILPVDSGKSGALMWPEAPRS</sequence>
<dbReference type="SUPFAM" id="SSF51735">
    <property type="entry name" value="NAD(P)-binding Rossmann-fold domains"/>
    <property type="match status" value="1"/>
</dbReference>
<dbReference type="GO" id="GO:0016491">
    <property type="term" value="F:oxidoreductase activity"/>
    <property type="evidence" value="ECO:0007669"/>
    <property type="project" value="UniProtKB-KW"/>
</dbReference>
<keyword evidence="2" id="KW-0560">Oxidoreductase</keyword>
<dbReference type="HOGENOM" id="CLU_010194_2_10_1"/>
<dbReference type="PRINTS" id="PR00081">
    <property type="entry name" value="GDHRDH"/>
</dbReference>
<evidence type="ECO:0000313" key="4">
    <source>
        <dbReference type="Proteomes" id="UP000054266"/>
    </source>
</evidence>
<gene>
    <name evidence="3" type="ORF">PV04_03967</name>
</gene>
<dbReference type="InterPro" id="IPR036291">
    <property type="entry name" value="NAD(P)-bd_dom_sf"/>
</dbReference>
<evidence type="ECO:0008006" key="5">
    <source>
        <dbReference type="Google" id="ProtNLM"/>
    </source>
</evidence>
<keyword evidence="4" id="KW-1185">Reference proteome</keyword>